<comment type="caution">
    <text evidence="1">The sequence shown here is derived from an EMBL/GenBank/DDBJ whole genome shotgun (WGS) entry which is preliminary data.</text>
</comment>
<proteinExistence type="predicted"/>
<reference evidence="2" key="1">
    <citation type="journal article" date="2019" name="Int. J. Syst. Evol. Microbiol.">
        <title>The Global Catalogue of Microorganisms (GCM) 10K type strain sequencing project: providing services to taxonomists for standard genome sequencing and annotation.</title>
        <authorList>
            <consortium name="The Broad Institute Genomics Platform"/>
            <consortium name="The Broad Institute Genome Sequencing Center for Infectious Disease"/>
            <person name="Wu L."/>
            <person name="Ma J."/>
        </authorList>
    </citation>
    <scope>NUCLEOTIDE SEQUENCE [LARGE SCALE GENOMIC DNA]</scope>
    <source>
        <strain evidence="2">2902at01</strain>
    </source>
</reference>
<keyword evidence="2" id="KW-1185">Reference proteome</keyword>
<dbReference type="Proteomes" id="UP001595868">
    <property type="component" value="Unassembled WGS sequence"/>
</dbReference>
<evidence type="ECO:0000313" key="2">
    <source>
        <dbReference type="Proteomes" id="UP001595868"/>
    </source>
</evidence>
<protein>
    <submittedName>
        <fullName evidence="1">Uncharacterized protein</fullName>
    </submittedName>
</protein>
<sequence>MTTRIRRRRLNPANGRWSTVTIYAITNLTATQASPADLADRLRGH</sequence>
<evidence type="ECO:0000313" key="1">
    <source>
        <dbReference type="EMBL" id="MFC4110503.1"/>
    </source>
</evidence>
<dbReference type="EMBL" id="JBHSBN010000043">
    <property type="protein sequence ID" value="MFC4110503.1"/>
    <property type="molecule type" value="Genomic_DNA"/>
</dbReference>
<dbReference type="RefSeq" id="WP_377552966.1">
    <property type="nucleotide sequence ID" value="NZ_JBHSBN010000043.1"/>
</dbReference>
<gene>
    <name evidence="1" type="ORF">ACFOX0_31860</name>
</gene>
<accession>A0ABV8KWZ3</accession>
<name>A0ABV8KWZ3_9ACTN</name>
<organism evidence="1 2">
    <name type="scientific">Micromonospora zhanjiangensis</name>
    <dbReference type="NCBI Taxonomy" id="1522057"/>
    <lineage>
        <taxon>Bacteria</taxon>
        <taxon>Bacillati</taxon>
        <taxon>Actinomycetota</taxon>
        <taxon>Actinomycetes</taxon>
        <taxon>Micromonosporales</taxon>
        <taxon>Micromonosporaceae</taxon>
        <taxon>Micromonospora</taxon>
    </lineage>
</organism>